<evidence type="ECO:0000313" key="4">
    <source>
        <dbReference type="EMBL" id="TYL38942.1"/>
    </source>
</evidence>
<name>A0A8J8Q4D7_9EURY</name>
<dbReference type="OrthoDB" id="4907at2157"/>
<dbReference type="PANTHER" id="PTHR43000">
    <property type="entry name" value="DTDP-D-GLUCOSE 4,6-DEHYDRATASE-RELATED"/>
    <property type="match status" value="1"/>
</dbReference>
<feature type="compositionally biased region" description="Basic and acidic residues" evidence="2">
    <location>
        <begin position="298"/>
        <end position="319"/>
    </location>
</feature>
<feature type="region of interest" description="Disordered" evidence="2">
    <location>
        <begin position="287"/>
        <end position="325"/>
    </location>
</feature>
<dbReference type="Pfam" id="PF01370">
    <property type="entry name" value="Epimerase"/>
    <property type="match status" value="1"/>
</dbReference>
<evidence type="ECO:0000259" key="3">
    <source>
        <dbReference type="Pfam" id="PF01370"/>
    </source>
</evidence>
<dbReference type="InterPro" id="IPR036291">
    <property type="entry name" value="NAD(P)-bd_dom_sf"/>
</dbReference>
<dbReference type="SUPFAM" id="SSF51735">
    <property type="entry name" value="NAD(P)-binding Rossmann-fold domains"/>
    <property type="match status" value="1"/>
</dbReference>
<dbReference type="RefSeq" id="WP_148857944.1">
    <property type="nucleotide sequence ID" value="NZ_PHNJ01000004.1"/>
</dbReference>
<comment type="similarity">
    <text evidence="1">Belongs to the NAD(P)-dependent epimerase/dehydratase family.</text>
</comment>
<proteinExistence type="inferred from homology"/>
<reference evidence="4" key="1">
    <citation type="submission" date="2017-11" db="EMBL/GenBank/DDBJ databases">
        <authorList>
            <person name="Kajale S.C."/>
            <person name="Sharma A."/>
        </authorList>
    </citation>
    <scope>NUCLEOTIDE SEQUENCE</scope>
    <source>
        <strain evidence="4">LS1_42</strain>
    </source>
</reference>
<dbReference type="Proteomes" id="UP000766904">
    <property type="component" value="Unassembled WGS sequence"/>
</dbReference>
<evidence type="ECO:0000313" key="5">
    <source>
        <dbReference type="Proteomes" id="UP000766904"/>
    </source>
</evidence>
<evidence type="ECO:0000256" key="2">
    <source>
        <dbReference type="SAM" id="MobiDB-lite"/>
    </source>
</evidence>
<dbReference type="EMBL" id="PHNJ01000004">
    <property type="protein sequence ID" value="TYL38942.1"/>
    <property type="molecule type" value="Genomic_DNA"/>
</dbReference>
<organism evidence="4 5">
    <name type="scientific">Natronococcus pandeyae</name>
    <dbReference type="NCBI Taxonomy" id="2055836"/>
    <lineage>
        <taxon>Archaea</taxon>
        <taxon>Methanobacteriati</taxon>
        <taxon>Methanobacteriota</taxon>
        <taxon>Stenosarchaea group</taxon>
        <taxon>Halobacteria</taxon>
        <taxon>Halobacteriales</taxon>
        <taxon>Natrialbaceae</taxon>
        <taxon>Natronococcus</taxon>
    </lineage>
</organism>
<keyword evidence="5" id="KW-1185">Reference proteome</keyword>
<feature type="domain" description="NAD-dependent epimerase/dehydratase" evidence="3">
    <location>
        <begin position="7"/>
        <end position="239"/>
    </location>
</feature>
<dbReference type="PRINTS" id="PR01713">
    <property type="entry name" value="NUCEPIMERASE"/>
</dbReference>
<dbReference type="Gene3D" id="3.40.50.720">
    <property type="entry name" value="NAD(P)-binding Rossmann-like Domain"/>
    <property type="match status" value="1"/>
</dbReference>
<dbReference type="AlphaFoldDB" id="A0A8J8Q4D7"/>
<protein>
    <submittedName>
        <fullName evidence="4">NAD-dependent dehydratase</fullName>
    </submittedName>
</protein>
<sequence length="325" mass="36011">MIRGKRVLVTGGAGFIGSHVAERLAAENAVTVLDDFSVGNPNYLEFLPPERIVDGDVLDEELIRSLVADHDVVVHMAAMMGVRRTLENPLEVLQVNIDGTRNILRAAAESDVERVLFASTSEVYGDVPDVPYHEDDPKAPETNYAVAKYASERFVRAYASKHDLDYTIVRYFNAYGPRQDCSAYGYVIPIFVDRALAGDVIEIHGDGQQTRDFTYIDDAVDATVASLGPNGRNETFNIGTGNETKIRRLAIAVADAIPDADLTHVEHPRPYVIERRCADVSRAKSKLGYEPSTPLDEGIEKTVDYLERNRPDATTDDTTRQSPRR</sequence>
<gene>
    <name evidence="4" type="ORF">CV102_10585</name>
</gene>
<accession>A0A8J8Q4D7</accession>
<evidence type="ECO:0000256" key="1">
    <source>
        <dbReference type="ARBA" id="ARBA00007637"/>
    </source>
</evidence>
<comment type="caution">
    <text evidence="4">The sequence shown here is derived from an EMBL/GenBank/DDBJ whole genome shotgun (WGS) entry which is preliminary data.</text>
</comment>
<dbReference type="InterPro" id="IPR001509">
    <property type="entry name" value="Epimerase_deHydtase"/>
</dbReference>